<keyword evidence="6" id="KW-0677">Repeat</keyword>
<evidence type="ECO:0000256" key="10">
    <source>
        <dbReference type="ARBA" id="ARBA00023237"/>
    </source>
</evidence>
<sequence>MNPYCNYDSKTGKIADSDCYFDCIYRNQCQSNKLGNGFCNQECNSWTCAYDLGDCGICSSNCYDKMLGSSCYSACNTASCYYGLGLCQNCSENCTANILGDGKCDPACDVSNCNYDFGDCENFTCAPGCHTYMLNNTVCDKECYNEECGWDLTDCDCSPGCSSDLLNNNDCDALCNVSECNYDNYACECSNGCKSGYIGDGTCQPQCNNANCNWDGGDCQCTSTCNINNYGHCSEGCMVVDCLWDQIGSTPNQRCKNTNLSLFYMRLQFMSLNFSQAPSLKQCKTETKCQTKNLFNPNFCDPNCNNEYCGFSSCSCSPQNQTKCADPKCLKCYGNEMGDCYECDSSILNNYQLYGYCLDECPSGFKPLHFLNETWICILKAETSSLENPAIYYVNWNVSETSGGDGSMAKPFKSLSFALVSIIAKYSILYLTPGIHYLTEVNEISPIQIGTQGSLKPYNMQIIRQNLTITTTDGSIVTLKPYLNKNIITITLKNTLYMSISNVNFDSFQWKTESTKCGLPSNLCSYCPHVTQIFDGSYEDDRGKTTTEFLDSELCKENYDWNLFEIPKNSHLLLKNVNFTNWRLEENSLIYSYGGDVELENVNFSNIRTAPFENSSVIIFADCGSNTYDCGNFYYNIGNVEKLNNGFEYDSSLVIMGFLAAKRVKSVSITNVNFKNNFISDPAADGAGSLLYLEAFRTLFIGNCEFSYNYAEDGLIFISASNLALSQEVNIFNEIIDYTIDHVTISESKFYNNIGINFGILSANYLCELQNYNLAALEVYNNLVEYGSLFFINNTIVKSEYLYGVISAVTSNGIRVIAHQNPRWFNWESTDIYSNYYGGSGIIEFYKLVNLVFNNLTINSNGDTGSTHSDINANTILINSWINDPEIYMKNQLVVTSLYCGSLSLFSYLTNFTLKNSEITKNYCSMAQPSSIFENSNAVNLDNVTFSYNYGFSAKSPTVLCFNEGNQTTINNSKFLNNENTAQPGYGLVASSGSTQVLEVNFTLFSKNSGYSGGIYFSGKILKLYNDTFEYNTSPTYGAGVFSNQISTNMFIYVDKCLFYNNTAINGAGIYVENGMISSNVYLEIKNTDFISNSAIYGAGMYVSSYTAVDKSSYIESCLFKENYSKTSGALAVFYLSGSLKIKESYFINNSAKLGAAIYIEIGSYVELSGTLYVEDSQFMHNKGSASIYSGNPNVYSYIFTNSCLFSSNEGSTIALDYDYLEDNGSIFYNNTSKFATGIKISEFSSVNLTNTVFKENYSYSHGGSIAISTSSNLTCDFCTFQENFALDSGGAIYSEQNSNFYISHSIFKKNSCKNRGSTIYLLGASNPISELYNVTIHLNNAGNEGSIALLDSAITINSSSMAENIANMITGGILLTLSSANIINSDFYLQDGEQGSFIYATTQSTANIKNSSFEYGKSSSSGGAIFSTSSNVIISGSHFSHNSALSGGGGAIWSFSGSLLNISNSEFFSSYSSDLGGVITGYESELNIENSWFESYESGAIYGEKMINAYIYETSFLYGNSENGGAFSCVGCIKMEIDKCNFIENSAEIAGGALYLATTSGNEIGQAYIVSRSTFKNNSADLGGAIYSNNIKLSVISSTFMENMASTTEIPTSSVPVSGNGGGLNILCQDFWTCSFNISYNKFIENYATYNGGAINWHDIIPVLTCNTFTNNSAAYADNVASFAVKLMAVDDNGSIVSYDKSFASTPTVFSLSNVAPGQASSQTLKLALVDYYGNIVATDSASSAELLAENSSAVILSGTTRVTASKGFYTFDNFIVSAEPGSEITIKIPSTGIDESSSKNSQIFYVSEVNVNITLRKCVVGEATIGLNCQVCDKGSYSLNGSSTQCIECPSQAKCYGNWTMVPRAGYWRSSNMSSTFWACPRESSCKGSPRPPNLSLTGLCEKGYTGNMCQACENGYSIISANTCGKCPGELSNSFRIIGVIAAAILLGAIMVRTTRNSAYKPKSLQSVYIKIFVNYLQLVVLITTFNLSWPDTVLNIFSIQTNAGSVSDEIFSFDCFLNTGKDNKKVYFKKLMIMSLIPIMIGCGSFLFWTFIKWYRKSFESFFNDFISTVVILLFLIHPNLVKSMFSSFSCREIEAGEFWLVDNLNIRCWDGNHMFYIFTVSIPAIIVWGIGIPTITLYFLFKNRRKLDTLSIRLRFGFLFNGYKTNAFYWEFLILYRKILIVCCSVFLQNISTDIQALTVMVLLLLCLIMQAQNKPYDGRALNRMEIRSILVATITIYCGLYYLTDALDEATKVVFFIVIIIVNAYFIYYWVLKMFGAGIQLLSNVVPFLRRKFTRKVMDGFDDGLFEHKKNSHVVIKGGEKIFSIVKDRSAQIESVDFDVNEVIGQNMRQIFMGVLKRNAENWVDKLYCTPQDSEEKQQDETFYEISRVENENELDIKAKDFK</sequence>
<dbReference type="InterPro" id="IPR009030">
    <property type="entry name" value="Growth_fac_rcpt_cys_sf"/>
</dbReference>
<keyword evidence="11" id="KW-1133">Transmembrane helix</keyword>
<dbReference type="PROSITE" id="PS50258">
    <property type="entry name" value="LNR"/>
    <property type="match status" value="1"/>
</dbReference>
<evidence type="ECO:0000256" key="3">
    <source>
        <dbReference type="ARBA" id="ARBA00004613"/>
    </source>
</evidence>
<protein>
    <recommendedName>
        <fullName evidence="12">LNR domain-containing protein</fullName>
    </recommendedName>
</protein>
<proteinExistence type="predicted"/>
<name>A0AAU9JJ71_9CILI</name>
<dbReference type="InterPro" id="IPR000800">
    <property type="entry name" value="Notch_dom"/>
</dbReference>
<evidence type="ECO:0000256" key="4">
    <source>
        <dbReference type="ARBA" id="ARBA00022525"/>
    </source>
</evidence>
<accession>A0AAU9JJ71</accession>
<gene>
    <name evidence="13" type="ORF">BSTOLATCC_MIC39801</name>
</gene>
<keyword evidence="8" id="KW-1015">Disulfide bond</keyword>
<dbReference type="Pfam" id="PF00066">
    <property type="entry name" value="Notch"/>
    <property type="match status" value="2"/>
</dbReference>
<dbReference type="InterPro" id="IPR003368">
    <property type="entry name" value="POMP_repeat"/>
</dbReference>
<evidence type="ECO:0000256" key="7">
    <source>
        <dbReference type="ARBA" id="ARBA00023136"/>
    </source>
</evidence>
<dbReference type="PANTHER" id="PTHR11319:SF35">
    <property type="entry name" value="OUTER MEMBRANE PROTEIN PMPC-RELATED"/>
    <property type="match status" value="1"/>
</dbReference>
<feature type="transmembrane region" description="Helical" evidence="11">
    <location>
        <begin position="2066"/>
        <end position="2085"/>
    </location>
</feature>
<dbReference type="Gene3D" id="3.30.300.320">
    <property type="match status" value="2"/>
</dbReference>
<keyword evidence="11" id="KW-0812">Transmembrane</keyword>
<feature type="transmembrane region" description="Helical" evidence="11">
    <location>
        <begin position="2230"/>
        <end position="2250"/>
    </location>
</feature>
<comment type="caution">
    <text evidence="13">The sequence shown here is derived from an EMBL/GenBank/DDBJ whole genome shotgun (WGS) entry which is preliminary data.</text>
</comment>
<evidence type="ECO:0000256" key="2">
    <source>
        <dbReference type="ARBA" id="ARBA00004442"/>
    </source>
</evidence>
<dbReference type="InterPro" id="IPR006626">
    <property type="entry name" value="PbH1"/>
</dbReference>
<dbReference type="InterPro" id="IPR011050">
    <property type="entry name" value="Pectin_lyase_fold/virulence"/>
</dbReference>
<feature type="transmembrane region" description="Helical" evidence="11">
    <location>
        <begin position="1937"/>
        <end position="1955"/>
    </location>
</feature>
<dbReference type="Proteomes" id="UP001162131">
    <property type="component" value="Unassembled WGS sequence"/>
</dbReference>
<evidence type="ECO:0000256" key="5">
    <source>
        <dbReference type="ARBA" id="ARBA00022729"/>
    </source>
</evidence>
<feature type="transmembrane region" description="Helical" evidence="11">
    <location>
        <begin position="2119"/>
        <end position="2146"/>
    </location>
</feature>
<evidence type="ECO:0000313" key="14">
    <source>
        <dbReference type="Proteomes" id="UP001162131"/>
    </source>
</evidence>
<keyword evidence="5" id="KW-0732">Signal</keyword>
<feature type="transmembrane region" description="Helical" evidence="11">
    <location>
        <begin position="2035"/>
        <end position="2054"/>
    </location>
</feature>
<dbReference type="NCBIfam" id="TIGR01376">
    <property type="entry name" value="POMP_repeat"/>
    <property type="match status" value="1"/>
</dbReference>
<dbReference type="PANTHER" id="PTHR11319">
    <property type="entry name" value="G PROTEIN-COUPLED RECEPTOR-RELATED"/>
    <property type="match status" value="1"/>
</dbReference>
<keyword evidence="10" id="KW-0998">Cell outer membrane</keyword>
<comment type="subcellular location">
    <subcellularLocation>
        <location evidence="1">Cell envelope</location>
    </subcellularLocation>
    <subcellularLocation>
        <location evidence="2">Cell outer membrane</location>
    </subcellularLocation>
    <subcellularLocation>
        <location evidence="3">Secreted</location>
    </subcellularLocation>
</comment>
<evidence type="ECO:0000259" key="12">
    <source>
        <dbReference type="PROSITE" id="PS50258"/>
    </source>
</evidence>
<evidence type="ECO:0000256" key="11">
    <source>
        <dbReference type="SAM" id="Phobius"/>
    </source>
</evidence>
<feature type="transmembrane region" description="Helical" evidence="11">
    <location>
        <begin position="1976"/>
        <end position="1993"/>
    </location>
</feature>
<dbReference type="SUPFAM" id="SSF51126">
    <property type="entry name" value="Pectin lyase-like"/>
    <property type="match status" value="5"/>
</dbReference>
<evidence type="ECO:0000256" key="6">
    <source>
        <dbReference type="ARBA" id="ARBA00022737"/>
    </source>
</evidence>
<feature type="transmembrane region" description="Helical" evidence="11">
    <location>
        <begin position="2256"/>
        <end position="2277"/>
    </location>
</feature>
<evidence type="ECO:0000256" key="8">
    <source>
        <dbReference type="ARBA" id="ARBA00023157"/>
    </source>
</evidence>
<keyword evidence="4" id="KW-0964">Secreted</keyword>
<dbReference type="GO" id="GO:0005576">
    <property type="term" value="C:extracellular region"/>
    <property type="evidence" value="ECO:0007669"/>
    <property type="project" value="UniProtKB-SubCell"/>
</dbReference>
<evidence type="ECO:0000313" key="13">
    <source>
        <dbReference type="EMBL" id="CAG9326023.1"/>
    </source>
</evidence>
<reference evidence="13" key="1">
    <citation type="submission" date="2021-09" db="EMBL/GenBank/DDBJ databases">
        <authorList>
            <consortium name="AG Swart"/>
            <person name="Singh M."/>
            <person name="Singh A."/>
            <person name="Seah K."/>
            <person name="Emmerich C."/>
        </authorList>
    </citation>
    <scope>NUCLEOTIDE SEQUENCE</scope>
    <source>
        <strain evidence="13">ATCC30299</strain>
    </source>
</reference>
<organism evidence="13 14">
    <name type="scientific">Blepharisma stoltei</name>
    <dbReference type="NCBI Taxonomy" id="1481888"/>
    <lineage>
        <taxon>Eukaryota</taxon>
        <taxon>Sar</taxon>
        <taxon>Alveolata</taxon>
        <taxon>Ciliophora</taxon>
        <taxon>Postciliodesmatophora</taxon>
        <taxon>Heterotrichea</taxon>
        <taxon>Heterotrichida</taxon>
        <taxon>Blepharismidae</taxon>
        <taxon>Blepharisma</taxon>
    </lineage>
</organism>
<feature type="domain" description="LNR" evidence="12">
    <location>
        <begin position="187"/>
        <end position="231"/>
    </location>
</feature>
<feature type="transmembrane region" description="Helical" evidence="11">
    <location>
        <begin position="2200"/>
        <end position="2218"/>
    </location>
</feature>
<dbReference type="Pfam" id="PF02415">
    <property type="entry name" value="Chlam_PMP"/>
    <property type="match status" value="2"/>
</dbReference>
<keyword evidence="9" id="KW-0325">Glycoprotein</keyword>
<keyword evidence="7 11" id="KW-0472">Membrane</keyword>
<evidence type="ECO:0000256" key="1">
    <source>
        <dbReference type="ARBA" id="ARBA00004196"/>
    </source>
</evidence>
<dbReference type="SMART" id="SM00004">
    <property type="entry name" value="NL"/>
    <property type="match status" value="5"/>
</dbReference>
<dbReference type="SUPFAM" id="SSF57184">
    <property type="entry name" value="Growth factor receptor domain"/>
    <property type="match status" value="1"/>
</dbReference>
<dbReference type="SMART" id="SM00710">
    <property type="entry name" value="PbH1"/>
    <property type="match status" value="12"/>
</dbReference>
<keyword evidence="14" id="KW-1185">Reference proteome</keyword>
<dbReference type="EMBL" id="CAJZBQ010000039">
    <property type="protein sequence ID" value="CAG9326023.1"/>
    <property type="molecule type" value="Genomic_DNA"/>
</dbReference>
<evidence type="ECO:0000256" key="9">
    <source>
        <dbReference type="ARBA" id="ARBA00023180"/>
    </source>
</evidence>